<dbReference type="Pfam" id="PF00708">
    <property type="entry name" value="Acylphosphatase"/>
    <property type="match status" value="1"/>
</dbReference>
<evidence type="ECO:0000259" key="8">
    <source>
        <dbReference type="PROSITE" id="PS51160"/>
    </source>
</evidence>
<evidence type="ECO:0000256" key="5">
    <source>
        <dbReference type="PROSITE-ProRule" id="PRU00520"/>
    </source>
</evidence>
<keyword evidence="5 6" id="KW-0378">Hydrolase</keyword>
<evidence type="ECO:0000256" key="4">
    <source>
        <dbReference type="ARBA" id="ARBA00047645"/>
    </source>
</evidence>
<comment type="catalytic activity">
    <reaction evidence="4 5 6">
        <text>an acyl phosphate + H2O = a carboxylate + phosphate + H(+)</text>
        <dbReference type="Rhea" id="RHEA:14965"/>
        <dbReference type="ChEBI" id="CHEBI:15377"/>
        <dbReference type="ChEBI" id="CHEBI:15378"/>
        <dbReference type="ChEBI" id="CHEBI:29067"/>
        <dbReference type="ChEBI" id="CHEBI:43474"/>
        <dbReference type="ChEBI" id="CHEBI:59918"/>
        <dbReference type="EC" id="3.6.1.7"/>
    </reaction>
</comment>
<feature type="active site" evidence="5">
    <location>
        <position position="37"/>
    </location>
</feature>
<dbReference type="Proteomes" id="UP000256478">
    <property type="component" value="Unassembled WGS sequence"/>
</dbReference>
<dbReference type="InterPro" id="IPR036046">
    <property type="entry name" value="Acylphosphatase-like_dom_sf"/>
</dbReference>
<dbReference type="PROSITE" id="PS00151">
    <property type="entry name" value="ACYLPHOSPHATASE_2"/>
    <property type="match status" value="1"/>
</dbReference>
<evidence type="ECO:0000313" key="9">
    <source>
        <dbReference type="EMBL" id="REL28889.1"/>
    </source>
</evidence>
<dbReference type="PANTHER" id="PTHR47268:SF4">
    <property type="entry name" value="ACYLPHOSPHATASE"/>
    <property type="match status" value="1"/>
</dbReference>
<gene>
    <name evidence="9" type="ORF">DXX93_10105</name>
</gene>
<accession>A0A3E0TWQ2</accession>
<dbReference type="PANTHER" id="PTHR47268">
    <property type="entry name" value="ACYLPHOSPHATASE"/>
    <property type="match status" value="1"/>
</dbReference>
<dbReference type="OrthoDB" id="5295388at2"/>
<evidence type="ECO:0000256" key="2">
    <source>
        <dbReference type="ARBA" id="ARBA00012150"/>
    </source>
</evidence>
<feature type="domain" description="Acylphosphatase-like" evidence="8">
    <location>
        <begin position="4"/>
        <end position="89"/>
    </location>
</feature>
<name>A0A3E0TWQ2_9GAMM</name>
<organism evidence="9 10">
    <name type="scientific">Thalassotalea euphylliae</name>
    <dbReference type="NCBI Taxonomy" id="1655234"/>
    <lineage>
        <taxon>Bacteria</taxon>
        <taxon>Pseudomonadati</taxon>
        <taxon>Pseudomonadota</taxon>
        <taxon>Gammaproteobacteria</taxon>
        <taxon>Alteromonadales</taxon>
        <taxon>Colwelliaceae</taxon>
        <taxon>Thalassotalea</taxon>
    </lineage>
</organism>
<evidence type="ECO:0000256" key="1">
    <source>
        <dbReference type="ARBA" id="ARBA00005614"/>
    </source>
</evidence>
<proteinExistence type="inferred from homology"/>
<feature type="active site" evidence="5">
    <location>
        <position position="19"/>
    </location>
</feature>
<evidence type="ECO:0000256" key="3">
    <source>
        <dbReference type="ARBA" id="ARBA00015991"/>
    </source>
</evidence>
<dbReference type="SUPFAM" id="SSF54975">
    <property type="entry name" value="Acylphosphatase/BLUF domain-like"/>
    <property type="match status" value="1"/>
</dbReference>
<comment type="caution">
    <text evidence="9">The sequence shown here is derived from an EMBL/GenBank/DDBJ whole genome shotgun (WGS) entry which is preliminary data.</text>
</comment>
<dbReference type="InterPro" id="IPR001792">
    <property type="entry name" value="Acylphosphatase-like_dom"/>
</dbReference>
<dbReference type="EC" id="3.6.1.7" evidence="2 5"/>
<dbReference type="Gene3D" id="3.30.70.100">
    <property type="match status" value="1"/>
</dbReference>
<dbReference type="AlphaFoldDB" id="A0A3E0TWQ2"/>
<sequence>MAICCLANVSGKVQGVYFRASCQQMAIDLQLSGYAKNLADGDVQVLICGEEGNVNKMLDWLAEGPSQAEVSNVSHNQVEYQSLNHFSIG</sequence>
<dbReference type="PROSITE" id="PS51160">
    <property type="entry name" value="ACYLPHOSPHATASE_3"/>
    <property type="match status" value="1"/>
</dbReference>
<evidence type="ECO:0000313" key="10">
    <source>
        <dbReference type="Proteomes" id="UP000256478"/>
    </source>
</evidence>
<dbReference type="RefSeq" id="WP_116009912.1">
    <property type="nucleotide sequence ID" value="NZ_QUOU01000001.1"/>
</dbReference>
<dbReference type="GO" id="GO:0003998">
    <property type="term" value="F:acylphosphatase activity"/>
    <property type="evidence" value="ECO:0007669"/>
    <property type="project" value="UniProtKB-EC"/>
</dbReference>
<dbReference type="PROSITE" id="PS00150">
    <property type="entry name" value="ACYLPHOSPHATASE_1"/>
    <property type="match status" value="1"/>
</dbReference>
<dbReference type="NCBIfam" id="NF011000">
    <property type="entry name" value="PRK14426.1"/>
    <property type="match status" value="1"/>
</dbReference>
<comment type="similarity">
    <text evidence="1 7">Belongs to the acylphosphatase family.</text>
</comment>
<evidence type="ECO:0000256" key="7">
    <source>
        <dbReference type="RuleBase" id="RU004168"/>
    </source>
</evidence>
<dbReference type="NCBIfam" id="NF011022">
    <property type="entry name" value="PRK14451.1"/>
    <property type="match status" value="1"/>
</dbReference>
<dbReference type="InterPro" id="IPR020456">
    <property type="entry name" value="Acylphosphatase"/>
</dbReference>
<dbReference type="EMBL" id="QUOU01000001">
    <property type="protein sequence ID" value="REL28889.1"/>
    <property type="molecule type" value="Genomic_DNA"/>
</dbReference>
<dbReference type="InterPro" id="IPR017968">
    <property type="entry name" value="Acylphosphatase_CS"/>
</dbReference>
<protein>
    <recommendedName>
        <fullName evidence="3 5">Acylphosphatase</fullName>
        <ecNumber evidence="2 5">3.6.1.7</ecNumber>
    </recommendedName>
</protein>
<evidence type="ECO:0000256" key="6">
    <source>
        <dbReference type="RuleBase" id="RU000553"/>
    </source>
</evidence>
<reference evidence="9 10" key="1">
    <citation type="submission" date="2018-08" db="EMBL/GenBank/DDBJ databases">
        <title>Thalassotalea euphylliae genome.</title>
        <authorList>
            <person name="Summers S."/>
            <person name="Rice S.A."/>
            <person name="Freckelton M.L."/>
            <person name="Nedved B.T."/>
            <person name="Hadfield M.G."/>
        </authorList>
    </citation>
    <scope>NUCLEOTIDE SEQUENCE [LARGE SCALE GENOMIC DNA]</scope>
    <source>
        <strain evidence="9 10">H1</strain>
    </source>
</reference>